<sequence length="248" mass="27643">MRSGIIAVLICFLCILPTKSTRATPQNKVLLAAEDSWPPFADRTGQGLSHQLIAAAFSIEHIQVESLVVPYSRALMMARKGQVQGVFNVTRERSTEAGFLFGEEPLFIANASFYYNKNRPLSAQNKWQLPRGSVVGVIKGYEYGDEFAKLSKQLQLVQVASQEQLLNLLLLNRIDAAIMFDKVAEGVIKRMGVKEEILPAFPNHQSRIFLAFSLQDADSPALAKALDKGLRQMKQSGQYQQIINNGRF</sequence>
<feature type="signal peptide" evidence="3">
    <location>
        <begin position="1"/>
        <end position="23"/>
    </location>
</feature>
<dbReference type="PANTHER" id="PTHR35936:SF25">
    <property type="entry name" value="ABC TRANSPORTER SUBSTRATE-BINDING PROTEIN"/>
    <property type="match status" value="1"/>
</dbReference>
<dbReference type="Proteomes" id="UP000247584">
    <property type="component" value="Unassembled WGS sequence"/>
</dbReference>
<evidence type="ECO:0000259" key="4">
    <source>
        <dbReference type="SMART" id="SM00062"/>
    </source>
</evidence>
<evidence type="ECO:0000313" key="5">
    <source>
        <dbReference type="EMBL" id="PYE59188.1"/>
    </source>
</evidence>
<dbReference type="SMART" id="SM00062">
    <property type="entry name" value="PBPb"/>
    <property type="match status" value="1"/>
</dbReference>
<evidence type="ECO:0000313" key="6">
    <source>
        <dbReference type="EMBL" id="QIJ03931.1"/>
    </source>
</evidence>
<evidence type="ECO:0000313" key="8">
    <source>
        <dbReference type="Proteomes" id="UP000502117"/>
    </source>
</evidence>
<dbReference type="Pfam" id="PF00497">
    <property type="entry name" value="SBP_bac_3"/>
    <property type="match status" value="1"/>
</dbReference>
<dbReference type="PANTHER" id="PTHR35936">
    <property type="entry name" value="MEMBRANE-BOUND LYTIC MUREIN TRANSGLYCOSYLASE F"/>
    <property type="match status" value="1"/>
</dbReference>
<dbReference type="RefSeq" id="WP_101053568.1">
    <property type="nucleotide sequence ID" value="NZ_BMXX01000009.1"/>
</dbReference>
<proteinExistence type="inferred from homology"/>
<evidence type="ECO:0000256" key="2">
    <source>
        <dbReference type="ARBA" id="ARBA00022729"/>
    </source>
</evidence>
<protein>
    <submittedName>
        <fullName evidence="5">Amino acid ABC transporter substrate-binding protein (PAAT family)</fullName>
    </submittedName>
    <submittedName>
        <fullName evidence="6">Transporter substrate-binding domain-containing protein</fullName>
    </submittedName>
</protein>
<dbReference type="InterPro" id="IPR001638">
    <property type="entry name" value="Solute-binding_3/MltF_N"/>
</dbReference>
<dbReference type="EMBL" id="QJSY01000009">
    <property type="protein sequence ID" value="PYE59188.1"/>
    <property type="molecule type" value="Genomic_DNA"/>
</dbReference>
<dbReference type="KEGG" id="schk:GII14_06875"/>
<name>A0A6G7LQ86_9GAMM</name>
<dbReference type="AlphaFoldDB" id="A0A6G7LQ86"/>
<reference evidence="5 7" key="1">
    <citation type="submission" date="2018-06" db="EMBL/GenBank/DDBJ databases">
        <title>Genomic Encyclopedia of Type Strains, Phase III (KMG-III): the genomes of soil and plant-associated and newly described type strains.</title>
        <authorList>
            <person name="Whitman W."/>
        </authorList>
    </citation>
    <scope>NUCLEOTIDE SEQUENCE [LARGE SCALE GENOMIC DNA]</scope>
    <source>
        <strain evidence="5 7">JC5</strain>
    </source>
</reference>
<keyword evidence="7" id="KW-1185">Reference proteome</keyword>
<dbReference type="Gene3D" id="3.40.190.10">
    <property type="entry name" value="Periplasmic binding protein-like II"/>
    <property type="match status" value="2"/>
</dbReference>
<keyword evidence="2 3" id="KW-0732">Signal</keyword>
<comment type="similarity">
    <text evidence="1">Belongs to the bacterial solute-binding protein 3 family.</text>
</comment>
<dbReference type="GeneID" id="99799452"/>
<dbReference type="Proteomes" id="UP000502117">
    <property type="component" value="Chromosome"/>
</dbReference>
<dbReference type="SUPFAM" id="SSF53850">
    <property type="entry name" value="Periplasmic binding protein-like II"/>
    <property type="match status" value="1"/>
</dbReference>
<gene>
    <name evidence="5" type="ORF">C8J23_10943</name>
    <name evidence="6" type="ORF">GII14_06875</name>
</gene>
<feature type="domain" description="Solute-binding protein family 3/N-terminal" evidence="4">
    <location>
        <begin position="28"/>
        <end position="246"/>
    </location>
</feature>
<dbReference type="EMBL" id="CP045857">
    <property type="protein sequence ID" value="QIJ03931.1"/>
    <property type="molecule type" value="Genomic_DNA"/>
</dbReference>
<organism evidence="6 8">
    <name type="scientific">Shewanella chilikensis</name>
    <dbReference type="NCBI Taxonomy" id="558541"/>
    <lineage>
        <taxon>Bacteria</taxon>
        <taxon>Pseudomonadati</taxon>
        <taxon>Pseudomonadota</taxon>
        <taxon>Gammaproteobacteria</taxon>
        <taxon>Alteromonadales</taxon>
        <taxon>Shewanellaceae</taxon>
        <taxon>Shewanella</taxon>
    </lineage>
</organism>
<evidence type="ECO:0000313" key="7">
    <source>
        <dbReference type="Proteomes" id="UP000247584"/>
    </source>
</evidence>
<reference evidence="6 8" key="2">
    <citation type="submission" date="2019-11" db="EMBL/GenBank/DDBJ databases">
        <title>Complete Genome Sequence of Shewanella chilikensis Strain DC57, Isolated from Corroded Seal Rings at a floating production facility in Australia.</title>
        <authorList>
            <person name="Salgar-Chaparro S.J."/>
            <person name="Castillo-Villamizar G.A."/>
            <person name="Poehlein A."/>
            <person name="Daniel R."/>
            <person name="Machuca L."/>
        </authorList>
    </citation>
    <scope>NUCLEOTIDE SEQUENCE [LARGE SCALE GENOMIC DNA]</scope>
    <source>
        <strain evidence="6 8">DC57</strain>
    </source>
</reference>
<evidence type="ECO:0000256" key="1">
    <source>
        <dbReference type="ARBA" id="ARBA00010333"/>
    </source>
</evidence>
<evidence type="ECO:0000256" key="3">
    <source>
        <dbReference type="SAM" id="SignalP"/>
    </source>
</evidence>
<accession>A0A6G7LQ86</accession>
<feature type="chain" id="PRO_5028998763" evidence="3">
    <location>
        <begin position="24"/>
        <end position="248"/>
    </location>
</feature>